<protein>
    <recommendedName>
        <fullName evidence="4">Secreted protein</fullName>
    </recommendedName>
</protein>
<evidence type="ECO:0008006" key="4">
    <source>
        <dbReference type="Google" id="ProtNLM"/>
    </source>
</evidence>
<dbReference type="OrthoDB" id="258806at2759"/>
<feature type="signal peptide" evidence="1">
    <location>
        <begin position="1"/>
        <end position="17"/>
    </location>
</feature>
<evidence type="ECO:0000256" key="1">
    <source>
        <dbReference type="SAM" id="SignalP"/>
    </source>
</evidence>
<dbReference type="Proteomes" id="UP000024635">
    <property type="component" value="Unassembled WGS sequence"/>
</dbReference>
<keyword evidence="3" id="KW-1185">Reference proteome</keyword>
<feature type="chain" id="PRO_5001490998" description="Secreted protein" evidence="1">
    <location>
        <begin position="18"/>
        <end position="131"/>
    </location>
</feature>
<comment type="caution">
    <text evidence="2">The sequence shown here is derived from an EMBL/GenBank/DDBJ whole genome shotgun (WGS) entry which is preliminary data.</text>
</comment>
<sequence length="131" mass="14541">MFISGWLLGAPLAMTQAVDRYSATCLLKRCQQYATRQDMRCGCRPLRNVHTVCLYELQTVDKGWDRSWALWLSAAPGEAAGNHDISAFICASTQQARCLGASDSQSARARPPLVRDRLELTIYTICTLSAK</sequence>
<evidence type="ECO:0000313" key="3">
    <source>
        <dbReference type="Proteomes" id="UP000024635"/>
    </source>
</evidence>
<dbReference type="EMBL" id="JARK01000606">
    <property type="protein sequence ID" value="EYC35641.1"/>
    <property type="molecule type" value="Genomic_DNA"/>
</dbReference>
<evidence type="ECO:0000313" key="2">
    <source>
        <dbReference type="EMBL" id="EYC35641.1"/>
    </source>
</evidence>
<organism evidence="2 3">
    <name type="scientific">Ancylostoma ceylanicum</name>
    <dbReference type="NCBI Taxonomy" id="53326"/>
    <lineage>
        <taxon>Eukaryota</taxon>
        <taxon>Metazoa</taxon>
        <taxon>Ecdysozoa</taxon>
        <taxon>Nematoda</taxon>
        <taxon>Chromadorea</taxon>
        <taxon>Rhabditida</taxon>
        <taxon>Rhabditina</taxon>
        <taxon>Rhabditomorpha</taxon>
        <taxon>Strongyloidea</taxon>
        <taxon>Ancylostomatidae</taxon>
        <taxon>Ancylostomatinae</taxon>
        <taxon>Ancylostoma</taxon>
    </lineage>
</organism>
<accession>A0A016W7S7</accession>
<name>A0A016W7S7_9BILA</name>
<gene>
    <name evidence="2" type="primary">Acey_s1006.g3372</name>
    <name evidence="2" type="ORF">Y032_1006g3372</name>
</gene>
<proteinExistence type="predicted"/>
<dbReference type="AlphaFoldDB" id="A0A016W7S7"/>
<keyword evidence="1" id="KW-0732">Signal</keyword>
<reference evidence="3" key="1">
    <citation type="journal article" date="2015" name="Nat. Genet.">
        <title>The genome and transcriptome of the zoonotic hookworm Ancylostoma ceylanicum identify infection-specific gene families.</title>
        <authorList>
            <person name="Schwarz E.M."/>
            <person name="Hu Y."/>
            <person name="Antoshechkin I."/>
            <person name="Miller M.M."/>
            <person name="Sternberg P.W."/>
            <person name="Aroian R.V."/>
        </authorList>
    </citation>
    <scope>NUCLEOTIDE SEQUENCE</scope>
    <source>
        <strain evidence="3">HY135</strain>
    </source>
</reference>